<evidence type="ECO:0000256" key="2">
    <source>
        <dbReference type="ARBA" id="ARBA00012076"/>
    </source>
</evidence>
<dbReference type="InterPro" id="IPR029045">
    <property type="entry name" value="ClpP/crotonase-like_dom_sf"/>
</dbReference>
<dbReference type="Proteomes" id="UP000053660">
    <property type="component" value="Unassembled WGS sequence"/>
</dbReference>
<dbReference type="InterPro" id="IPR014748">
    <property type="entry name" value="Enoyl-CoA_hydra_C"/>
</dbReference>
<dbReference type="InterPro" id="IPR001753">
    <property type="entry name" value="Enoyl-CoA_hydra/iso"/>
</dbReference>
<dbReference type="Gene3D" id="1.10.12.10">
    <property type="entry name" value="Lyase 2-enoyl-coa Hydratase, Chain A, domain 2"/>
    <property type="match status" value="1"/>
</dbReference>
<dbReference type="CDD" id="cd06558">
    <property type="entry name" value="crotonase-like"/>
    <property type="match status" value="1"/>
</dbReference>
<evidence type="ECO:0000256" key="3">
    <source>
        <dbReference type="ARBA" id="ARBA00023239"/>
    </source>
</evidence>
<protein>
    <recommendedName>
        <fullName evidence="2">enoyl-CoA hydratase</fullName>
        <ecNumber evidence="2">4.2.1.17</ecNumber>
    </recommendedName>
</protein>
<evidence type="ECO:0000313" key="4">
    <source>
        <dbReference type="EMBL" id="KHJ93073.1"/>
    </source>
</evidence>
<dbReference type="PANTHER" id="PTHR11941:SF54">
    <property type="entry name" value="ENOYL-COA HYDRATASE, MITOCHONDRIAL"/>
    <property type="match status" value="1"/>
</dbReference>
<name>A0A0B1T686_OESDE</name>
<dbReference type="GO" id="GO:0005739">
    <property type="term" value="C:mitochondrion"/>
    <property type="evidence" value="ECO:0007669"/>
    <property type="project" value="TreeGrafter"/>
</dbReference>
<keyword evidence="5" id="KW-1185">Reference proteome</keyword>
<dbReference type="GO" id="GO:0006635">
    <property type="term" value="P:fatty acid beta-oxidation"/>
    <property type="evidence" value="ECO:0007669"/>
    <property type="project" value="TreeGrafter"/>
</dbReference>
<proteinExistence type="inferred from homology"/>
<keyword evidence="4" id="KW-0413">Isomerase</keyword>
<dbReference type="EC" id="4.2.1.17" evidence="2"/>
<evidence type="ECO:0000313" key="5">
    <source>
        <dbReference type="Proteomes" id="UP000053660"/>
    </source>
</evidence>
<reference evidence="4 5" key="1">
    <citation type="submission" date="2014-03" db="EMBL/GenBank/DDBJ databases">
        <title>Draft genome of the hookworm Oesophagostomum dentatum.</title>
        <authorList>
            <person name="Mitreva M."/>
        </authorList>
    </citation>
    <scope>NUCLEOTIDE SEQUENCE [LARGE SCALE GENOMIC DNA]</scope>
    <source>
        <strain evidence="4 5">OD-Hann</strain>
    </source>
</reference>
<keyword evidence="3" id="KW-0456">Lyase</keyword>
<dbReference type="PANTHER" id="PTHR11941">
    <property type="entry name" value="ENOYL-COA HYDRATASE-RELATED"/>
    <property type="match status" value="1"/>
</dbReference>
<organism evidence="4 5">
    <name type="scientific">Oesophagostomum dentatum</name>
    <name type="common">Nodular worm</name>
    <dbReference type="NCBI Taxonomy" id="61180"/>
    <lineage>
        <taxon>Eukaryota</taxon>
        <taxon>Metazoa</taxon>
        <taxon>Ecdysozoa</taxon>
        <taxon>Nematoda</taxon>
        <taxon>Chromadorea</taxon>
        <taxon>Rhabditida</taxon>
        <taxon>Rhabditina</taxon>
        <taxon>Rhabditomorpha</taxon>
        <taxon>Strongyloidea</taxon>
        <taxon>Strongylidae</taxon>
        <taxon>Oesophagostomum</taxon>
    </lineage>
</organism>
<dbReference type="AlphaFoldDB" id="A0A0B1T686"/>
<dbReference type="OrthoDB" id="2018133at2759"/>
<accession>A0A0B1T686</accession>
<dbReference type="FunFam" id="1.10.12.10:FF:000001">
    <property type="entry name" value="Probable enoyl-CoA hydratase, mitochondrial"/>
    <property type="match status" value="1"/>
</dbReference>
<dbReference type="Pfam" id="PF00378">
    <property type="entry name" value="ECH_1"/>
    <property type="match status" value="1"/>
</dbReference>
<sequence length="160" mass="17793">MYYEMDEMLTTLLRDLDGDDSVGAIVITGSQKAFSSGADINEMAKVEFAQIFRNKILEEWTTVMNGLSKPSIAAVNGIIFQVFPVEQVVNEAVKLAEKIAEQSPLMVQMTKEAINAAYDTTLSEGLKYEHLLSRATFATNDRKEGMSAFAEKRLPKWTST</sequence>
<dbReference type="Gene3D" id="3.90.226.10">
    <property type="entry name" value="2-enoyl-CoA Hydratase, Chain A, domain 1"/>
    <property type="match status" value="1"/>
</dbReference>
<comment type="similarity">
    <text evidence="1">Belongs to the enoyl-CoA hydratase/isomerase family.</text>
</comment>
<dbReference type="EMBL" id="KN550965">
    <property type="protein sequence ID" value="KHJ93073.1"/>
    <property type="molecule type" value="Genomic_DNA"/>
</dbReference>
<gene>
    <name evidence="4" type="ORF">OESDEN_07019</name>
</gene>
<dbReference type="GO" id="GO:0004300">
    <property type="term" value="F:enoyl-CoA hydratase activity"/>
    <property type="evidence" value="ECO:0007669"/>
    <property type="project" value="UniProtKB-EC"/>
</dbReference>
<evidence type="ECO:0000256" key="1">
    <source>
        <dbReference type="ARBA" id="ARBA00005254"/>
    </source>
</evidence>
<dbReference type="SUPFAM" id="SSF52096">
    <property type="entry name" value="ClpP/crotonase"/>
    <property type="match status" value="1"/>
</dbReference>
<dbReference type="GO" id="GO:0016853">
    <property type="term" value="F:isomerase activity"/>
    <property type="evidence" value="ECO:0007669"/>
    <property type="project" value="UniProtKB-KW"/>
</dbReference>